<dbReference type="AlphaFoldDB" id="A0A6J4V5I3"/>
<accession>A0A6J4V5I3</accession>
<feature type="compositionally biased region" description="Basic and acidic residues" evidence="1">
    <location>
        <begin position="1"/>
        <end position="19"/>
    </location>
</feature>
<reference evidence="2" key="1">
    <citation type="submission" date="2020-02" db="EMBL/GenBank/DDBJ databases">
        <authorList>
            <person name="Meier V. D."/>
        </authorList>
    </citation>
    <scope>NUCLEOTIDE SEQUENCE</scope>
    <source>
        <strain evidence="2">AVDCRST_MAG49</strain>
    </source>
</reference>
<sequence>MGRDVAERHPSVGPERERVSAPLGRLRAYGTALLLTMGLFSAVPPVPDVSGTRGTAIVRVADRRRGPGRFDPGERLEDGLVLTIPLADVDRRDGSGGQRGSGYLPN</sequence>
<evidence type="ECO:0000256" key="1">
    <source>
        <dbReference type="SAM" id="MobiDB-lite"/>
    </source>
</evidence>
<evidence type="ECO:0000313" key="2">
    <source>
        <dbReference type="EMBL" id="CAA9567013.1"/>
    </source>
</evidence>
<protein>
    <submittedName>
        <fullName evidence="2">Uncharacterized protein</fullName>
    </submittedName>
</protein>
<organism evidence="2">
    <name type="scientific">uncultured Thermomicrobiales bacterium</name>
    <dbReference type="NCBI Taxonomy" id="1645740"/>
    <lineage>
        <taxon>Bacteria</taxon>
        <taxon>Pseudomonadati</taxon>
        <taxon>Thermomicrobiota</taxon>
        <taxon>Thermomicrobia</taxon>
        <taxon>Thermomicrobiales</taxon>
        <taxon>environmental samples</taxon>
    </lineage>
</organism>
<feature type="region of interest" description="Disordered" evidence="1">
    <location>
        <begin position="1"/>
        <end position="20"/>
    </location>
</feature>
<dbReference type="EMBL" id="CADCWG010000214">
    <property type="protein sequence ID" value="CAA9567013.1"/>
    <property type="molecule type" value="Genomic_DNA"/>
</dbReference>
<proteinExistence type="predicted"/>
<gene>
    <name evidence="2" type="ORF">AVDCRST_MAG49-3212</name>
</gene>
<name>A0A6J4V5I3_9BACT</name>